<name>A0A975FN99_9MICO</name>
<protein>
    <submittedName>
        <fullName evidence="2">Uncharacterized protein</fullName>
    </submittedName>
</protein>
<proteinExistence type="predicted"/>
<dbReference type="Proteomes" id="UP000671914">
    <property type="component" value="Chromosome"/>
</dbReference>
<feature type="transmembrane region" description="Helical" evidence="1">
    <location>
        <begin position="44"/>
        <end position="65"/>
    </location>
</feature>
<reference evidence="2" key="1">
    <citation type="submission" date="2021-03" db="EMBL/GenBank/DDBJ databases">
        <title>Agromyces archimandritus sp. nov., isolated from the cockroach Archimandrita tessellata.</title>
        <authorList>
            <person name="Guzman J."/>
            <person name="Ortuzar M."/>
            <person name="Poehlein A."/>
            <person name="Daniel R."/>
            <person name="Trujillo M."/>
            <person name="Vilcinskas A."/>
        </authorList>
    </citation>
    <scope>NUCLEOTIDE SEQUENCE</scope>
    <source>
        <strain evidence="2">G127AT</strain>
    </source>
</reference>
<dbReference type="AlphaFoldDB" id="A0A975FN99"/>
<evidence type="ECO:0000313" key="3">
    <source>
        <dbReference type="Proteomes" id="UP000671914"/>
    </source>
</evidence>
<dbReference type="KEGG" id="aarc:G127AT_02150"/>
<keyword evidence="1" id="KW-0472">Membrane</keyword>
<gene>
    <name evidence="2" type="ORF">G127AT_02150</name>
</gene>
<evidence type="ECO:0000256" key="1">
    <source>
        <dbReference type="SAM" id="Phobius"/>
    </source>
</evidence>
<keyword evidence="3" id="KW-1185">Reference proteome</keyword>
<dbReference type="RefSeq" id="WP_210899323.1">
    <property type="nucleotide sequence ID" value="NZ_CP071696.1"/>
</dbReference>
<feature type="transmembrane region" description="Helical" evidence="1">
    <location>
        <begin position="21"/>
        <end position="38"/>
    </location>
</feature>
<accession>A0A975FN99</accession>
<keyword evidence="1" id="KW-0812">Transmembrane</keyword>
<organism evidence="2 3">
    <name type="scientific">Agromyces archimandritae</name>
    <dbReference type="NCBI Taxonomy" id="2781962"/>
    <lineage>
        <taxon>Bacteria</taxon>
        <taxon>Bacillati</taxon>
        <taxon>Actinomycetota</taxon>
        <taxon>Actinomycetes</taxon>
        <taxon>Micrococcales</taxon>
        <taxon>Microbacteriaceae</taxon>
        <taxon>Agromyces</taxon>
    </lineage>
</organism>
<dbReference type="EMBL" id="CP071696">
    <property type="protein sequence ID" value="QTX05066.1"/>
    <property type="molecule type" value="Genomic_DNA"/>
</dbReference>
<keyword evidence="1" id="KW-1133">Transmembrane helix</keyword>
<sequence length="213" mass="22765">MPNDASTPRRRSLLAWEPTPFAVAAAAVVAVSAVPPTLAPWWLFWPVFAVAALALVWLVVAVVMLGRRANPDRWGDLSSLEGLRLVPAEPPARTVRTTAPVDDAHRHQAAIELAVIHGGHAQRAVLVPGARRWLGRRYRTGVQLTGGGMPRHAGFLQPAADARWRGLLGALAHEGAYAEVPATVTGQARPYRVELDLGGLSMLEAARGDAVRG</sequence>
<evidence type="ECO:0000313" key="2">
    <source>
        <dbReference type="EMBL" id="QTX05066.1"/>
    </source>
</evidence>